<dbReference type="EMBL" id="SLXU01000003">
    <property type="protein sequence ID" value="TCP61859.1"/>
    <property type="molecule type" value="Genomic_DNA"/>
</dbReference>
<gene>
    <name evidence="9" type="ORF">EV663_10342</name>
</gene>
<evidence type="ECO:0000256" key="1">
    <source>
        <dbReference type="ARBA" id="ARBA00004429"/>
    </source>
</evidence>
<evidence type="ECO:0000256" key="2">
    <source>
        <dbReference type="ARBA" id="ARBA00022475"/>
    </source>
</evidence>
<evidence type="ECO:0000313" key="10">
    <source>
        <dbReference type="Proteomes" id="UP000295050"/>
    </source>
</evidence>
<feature type="transmembrane region" description="Helical" evidence="7">
    <location>
        <begin position="406"/>
        <end position="427"/>
    </location>
</feature>
<feature type="transmembrane region" description="Helical" evidence="7">
    <location>
        <begin position="218"/>
        <end position="240"/>
    </location>
</feature>
<feature type="domain" description="TRAP C4-dicarboxylate transport system permease DctM subunit" evidence="8">
    <location>
        <begin position="8"/>
        <end position="422"/>
    </location>
</feature>
<keyword evidence="4 7" id="KW-0812">Transmembrane</keyword>
<comment type="subunit">
    <text evidence="7">The complex comprises the extracytoplasmic solute receptor protein and the two transmembrane proteins.</text>
</comment>
<keyword evidence="6 7" id="KW-0472">Membrane</keyword>
<feature type="transmembrane region" description="Helical" evidence="7">
    <location>
        <begin position="273"/>
        <end position="294"/>
    </location>
</feature>
<accession>A0A4R2RHD8</accession>
<dbReference type="GO" id="GO:0005886">
    <property type="term" value="C:plasma membrane"/>
    <property type="evidence" value="ECO:0007669"/>
    <property type="project" value="UniProtKB-SubCell"/>
</dbReference>
<dbReference type="InterPro" id="IPR004681">
    <property type="entry name" value="TRAP_DctM"/>
</dbReference>
<dbReference type="NCBIfam" id="TIGR00786">
    <property type="entry name" value="dctM"/>
    <property type="match status" value="1"/>
</dbReference>
<feature type="transmembrane region" description="Helical" evidence="7">
    <location>
        <begin position="361"/>
        <end position="386"/>
    </location>
</feature>
<feature type="transmembrane region" description="Helical" evidence="7">
    <location>
        <begin position="246"/>
        <end position="266"/>
    </location>
</feature>
<keyword evidence="3 7" id="KW-0997">Cell inner membrane</keyword>
<keyword evidence="2" id="KW-1003">Cell membrane</keyword>
<dbReference type="PANTHER" id="PTHR33362:SF5">
    <property type="entry name" value="C4-DICARBOXYLATE TRAP TRANSPORTER LARGE PERMEASE PROTEIN DCTM"/>
    <property type="match status" value="1"/>
</dbReference>
<evidence type="ECO:0000256" key="5">
    <source>
        <dbReference type="ARBA" id="ARBA00022989"/>
    </source>
</evidence>
<sequence>MIEPVIVVIVLVGLIGIGAPIFLALGASGLLGLWMARGPLAFFFAPTSFFGQLNSFELIALPLFILMGNLLGATPVGQNLFRAAALWLQWLRGGLAISTVGASAVFGAVSGVSVAGVAAVGSIAVPQMLERGYSRGLAAGSVASSGALAMLIPPSVPFIIYGAVSGVSVGALFIGGILPGLLLALALAVYIYIRVSLNPAEAPRETGPMPPLGERMRALGGIWHALLLVFIVLGAIYSGVATPSEAAAFGAAGAFVLAAAVFRVLTWRKTMEVLASSVKISGAILLIIGCAKIFGDYLNLVRVPEIVTETLTQTALPDWAILLILMLALVLLGMLVDAVSLIVVTTPILLPLITTMGYDPLWFGIILVMNLEIAVVTPPVGLNLYALRGVCPMLSVEEIIRSVVPFIFVQFFVLMIFVLFPGLSLWLPGLL</sequence>
<comment type="function">
    <text evidence="7">Part of the tripartite ATP-independent periplasmic (TRAP) transport system.</text>
</comment>
<evidence type="ECO:0000256" key="6">
    <source>
        <dbReference type="ARBA" id="ARBA00023136"/>
    </source>
</evidence>
<comment type="caution">
    <text evidence="9">The sequence shown here is derived from an EMBL/GenBank/DDBJ whole genome shotgun (WGS) entry which is preliminary data.</text>
</comment>
<dbReference type="OrthoDB" id="9790209at2"/>
<keyword evidence="10" id="KW-1185">Reference proteome</keyword>
<feature type="transmembrane region" description="Helical" evidence="7">
    <location>
        <begin position="56"/>
        <end position="76"/>
    </location>
</feature>
<protein>
    <recommendedName>
        <fullName evidence="7">TRAP transporter large permease protein</fullName>
    </recommendedName>
</protein>
<dbReference type="AlphaFoldDB" id="A0A4R2RHD8"/>
<feature type="transmembrane region" description="Helical" evidence="7">
    <location>
        <begin position="96"/>
        <end position="125"/>
    </location>
</feature>
<comment type="subcellular location">
    <subcellularLocation>
        <location evidence="1 7">Cell inner membrane</location>
        <topology evidence="1 7">Multi-pass membrane protein</topology>
    </subcellularLocation>
</comment>
<comment type="similarity">
    <text evidence="7">Belongs to the TRAP transporter large permease family.</text>
</comment>
<feature type="transmembrane region" description="Helical" evidence="7">
    <location>
        <begin position="137"/>
        <end position="164"/>
    </location>
</feature>
<dbReference type="PIRSF" id="PIRSF006066">
    <property type="entry name" value="HI0050"/>
    <property type="match status" value="1"/>
</dbReference>
<evidence type="ECO:0000256" key="7">
    <source>
        <dbReference type="RuleBase" id="RU369079"/>
    </source>
</evidence>
<dbReference type="Pfam" id="PF06808">
    <property type="entry name" value="DctM"/>
    <property type="match status" value="1"/>
</dbReference>
<dbReference type="GO" id="GO:0022857">
    <property type="term" value="F:transmembrane transporter activity"/>
    <property type="evidence" value="ECO:0007669"/>
    <property type="project" value="UniProtKB-UniRule"/>
</dbReference>
<keyword evidence="5 7" id="KW-1133">Transmembrane helix</keyword>
<feature type="transmembrane region" description="Helical" evidence="7">
    <location>
        <begin position="170"/>
        <end position="197"/>
    </location>
</feature>
<dbReference type="PANTHER" id="PTHR33362">
    <property type="entry name" value="SIALIC ACID TRAP TRANSPORTER PERMEASE PROTEIN SIAT-RELATED"/>
    <property type="match status" value="1"/>
</dbReference>
<proteinExistence type="inferred from homology"/>
<evidence type="ECO:0000259" key="8">
    <source>
        <dbReference type="Pfam" id="PF06808"/>
    </source>
</evidence>
<evidence type="ECO:0000256" key="4">
    <source>
        <dbReference type="ARBA" id="ARBA00022692"/>
    </source>
</evidence>
<name>A0A4R2RHD8_9RHOB</name>
<feature type="transmembrane region" description="Helical" evidence="7">
    <location>
        <begin position="319"/>
        <end position="349"/>
    </location>
</feature>
<dbReference type="InterPro" id="IPR010656">
    <property type="entry name" value="DctM"/>
</dbReference>
<evidence type="ECO:0000313" key="9">
    <source>
        <dbReference type="EMBL" id="TCP61859.1"/>
    </source>
</evidence>
<keyword evidence="7" id="KW-0813">Transport</keyword>
<dbReference type="Proteomes" id="UP000295050">
    <property type="component" value="Unassembled WGS sequence"/>
</dbReference>
<reference evidence="9 10" key="1">
    <citation type="submission" date="2019-03" db="EMBL/GenBank/DDBJ databases">
        <title>Genomic Encyclopedia of Type Strains, Phase IV (KMG-IV): sequencing the most valuable type-strain genomes for metagenomic binning, comparative biology and taxonomic classification.</title>
        <authorList>
            <person name="Goeker M."/>
        </authorList>
    </citation>
    <scope>NUCLEOTIDE SEQUENCE [LARGE SCALE GENOMIC DNA]</scope>
    <source>
        <strain evidence="9 10">DSM 24766</strain>
    </source>
</reference>
<organism evidence="9 10">
    <name type="scientific">Rhodovulum bhavnagarense</name>
    <dbReference type="NCBI Taxonomy" id="992286"/>
    <lineage>
        <taxon>Bacteria</taxon>
        <taxon>Pseudomonadati</taxon>
        <taxon>Pseudomonadota</taxon>
        <taxon>Alphaproteobacteria</taxon>
        <taxon>Rhodobacterales</taxon>
        <taxon>Paracoccaceae</taxon>
        <taxon>Rhodovulum</taxon>
    </lineage>
</organism>
<dbReference type="RefSeq" id="WP_132950735.1">
    <property type="nucleotide sequence ID" value="NZ_SLXU01000003.1"/>
</dbReference>
<evidence type="ECO:0000256" key="3">
    <source>
        <dbReference type="ARBA" id="ARBA00022519"/>
    </source>
</evidence>
<feature type="transmembrane region" description="Helical" evidence="7">
    <location>
        <begin position="6"/>
        <end position="35"/>
    </location>
</feature>